<keyword evidence="1" id="KW-0812">Transmembrane</keyword>
<dbReference type="AlphaFoldDB" id="A0A3N0DUL6"/>
<gene>
    <name evidence="2" type="ORF">EFL95_08635</name>
</gene>
<keyword evidence="1" id="KW-1133">Transmembrane helix</keyword>
<evidence type="ECO:0000313" key="3">
    <source>
        <dbReference type="Proteomes" id="UP000277094"/>
    </source>
</evidence>
<keyword evidence="3" id="KW-1185">Reference proteome</keyword>
<dbReference type="EMBL" id="RJSG01000002">
    <property type="protein sequence ID" value="RNL79093.1"/>
    <property type="molecule type" value="Genomic_DNA"/>
</dbReference>
<dbReference type="OrthoDB" id="3787269at2"/>
<name>A0A3N0DUL6_9ACTN</name>
<evidence type="ECO:0000256" key="1">
    <source>
        <dbReference type="SAM" id="Phobius"/>
    </source>
</evidence>
<evidence type="ECO:0000313" key="2">
    <source>
        <dbReference type="EMBL" id="RNL79093.1"/>
    </source>
</evidence>
<dbReference type="RefSeq" id="WP_123233595.1">
    <property type="nucleotide sequence ID" value="NZ_RJSG01000002.1"/>
</dbReference>
<sequence>MSSREEEARRAREDADWQAFVDSYGERPEFPEEAAYVAPVEEHVVELPPELAYEDAEDGYVPPPPPPLQRPHGLRALAWFGLFGVPAIVLLCIMVNLSLPSMLSLLFLAWFVGGFGYLVATMSGPKDPDAGWDDGAVL</sequence>
<feature type="transmembrane region" description="Helical" evidence="1">
    <location>
        <begin position="103"/>
        <end position="120"/>
    </location>
</feature>
<keyword evidence="1" id="KW-0472">Membrane</keyword>
<reference evidence="2 3" key="1">
    <citation type="submission" date="2018-11" db="EMBL/GenBank/DDBJ databases">
        <authorList>
            <person name="Li F."/>
        </authorList>
    </citation>
    <scope>NUCLEOTIDE SEQUENCE [LARGE SCALE GENOMIC DNA]</scope>
    <source>
        <strain evidence="2 3">KIS18-7</strain>
    </source>
</reference>
<comment type="caution">
    <text evidence="2">The sequence shown here is derived from an EMBL/GenBank/DDBJ whole genome shotgun (WGS) entry which is preliminary data.</text>
</comment>
<protein>
    <submittedName>
        <fullName evidence="2">Uncharacterized protein</fullName>
    </submittedName>
</protein>
<dbReference type="Proteomes" id="UP000277094">
    <property type="component" value="Unassembled WGS sequence"/>
</dbReference>
<feature type="transmembrane region" description="Helical" evidence="1">
    <location>
        <begin position="76"/>
        <end position="97"/>
    </location>
</feature>
<accession>A0A3N0DUL6</accession>
<organism evidence="2 3">
    <name type="scientific">Nocardioides marmorisolisilvae</name>
    <dbReference type="NCBI Taxonomy" id="1542737"/>
    <lineage>
        <taxon>Bacteria</taxon>
        <taxon>Bacillati</taxon>
        <taxon>Actinomycetota</taxon>
        <taxon>Actinomycetes</taxon>
        <taxon>Propionibacteriales</taxon>
        <taxon>Nocardioidaceae</taxon>
        <taxon>Nocardioides</taxon>
    </lineage>
</organism>
<proteinExistence type="predicted"/>